<comment type="caution">
    <text evidence="1">The sequence shown here is derived from an EMBL/GenBank/DDBJ whole genome shotgun (WGS) entry which is preliminary data.</text>
</comment>
<dbReference type="InterPro" id="IPR032710">
    <property type="entry name" value="NTF2-like_dom_sf"/>
</dbReference>
<proteinExistence type="predicted"/>
<organism evidence="1 2">
    <name type="scientific">Lacinutrix iliipiscaria</name>
    <dbReference type="NCBI Taxonomy" id="1230532"/>
    <lineage>
        <taxon>Bacteria</taxon>
        <taxon>Pseudomonadati</taxon>
        <taxon>Bacteroidota</taxon>
        <taxon>Flavobacteriia</taxon>
        <taxon>Flavobacteriales</taxon>
        <taxon>Flavobacteriaceae</taxon>
        <taxon>Lacinutrix</taxon>
    </lineage>
</organism>
<dbReference type="RefSeq" id="WP_183488408.1">
    <property type="nucleotide sequence ID" value="NZ_JBHUOV010000007.1"/>
</dbReference>
<evidence type="ECO:0000313" key="1">
    <source>
        <dbReference type="EMBL" id="MFD2824304.1"/>
    </source>
</evidence>
<protein>
    <recommendedName>
        <fullName evidence="3">Nuclear transport factor 2 family protein</fullName>
    </recommendedName>
</protein>
<evidence type="ECO:0000313" key="2">
    <source>
        <dbReference type="Proteomes" id="UP001597533"/>
    </source>
</evidence>
<keyword evidence="2" id="KW-1185">Reference proteome</keyword>
<dbReference type="EMBL" id="JBHUOV010000007">
    <property type="protein sequence ID" value="MFD2824304.1"/>
    <property type="molecule type" value="Genomic_DNA"/>
</dbReference>
<name>A0ABW5WPE2_9FLAO</name>
<dbReference type="Gene3D" id="3.10.450.50">
    <property type="match status" value="1"/>
</dbReference>
<accession>A0ABW5WPE2</accession>
<evidence type="ECO:0008006" key="3">
    <source>
        <dbReference type="Google" id="ProtNLM"/>
    </source>
</evidence>
<gene>
    <name evidence="1" type="ORF">ACFS5M_11540</name>
</gene>
<reference evidence="2" key="1">
    <citation type="journal article" date="2019" name="Int. J. Syst. Evol. Microbiol.">
        <title>The Global Catalogue of Microorganisms (GCM) 10K type strain sequencing project: providing services to taxonomists for standard genome sequencing and annotation.</title>
        <authorList>
            <consortium name="The Broad Institute Genomics Platform"/>
            <consortium name="The Broad Institute Genome Sequencing Center for Infectious Disease"/>
            <person name="Wu L."/>
            <person name="Ma J."/>
        </authorList>
    </citation>
    <scope>NUCLEOTIDE SEQUENCE [LARGE SCALE GENOMIC DNA]</scope>
    <source>
        <strain evidence="2">KCTC 32141</strain>
    </source>
</reference>
<dbReference type="SUPFAM" id="SSF54427">
    <property type="entry name" value="NTF2-like"/>
    <property type="match status" value="1"/>
</dbReference>
<sequence length="133" mass="15200">MEQAKRVSKKNNDVDFLSKKIVLNHLDSFYNHDIDSVMSDYTNESIIITLKNTYRGLQEIRGFITEFVNIFPKGETILVLDKIAIENEVAYIVWHAKTPELEVSLGSGTFIIKQSKIVHQTFIGQLNANEDIV</sequence>
<dbReference type="Proteomes" id="UP001597533">
    <property type="component" value="Unassembled WGS sequence"/>
</dbReference>